<dbReference type="Gene3D" id="2.60.40.10">
    <property type="entry name" value="Immunoglobulins"/>
    <property type="match status" value="1"/>
</dbReference>
<dbReference type="PANTHER" id="PTHR24273">
    <property type="entry name" value="FI04643P-RELATED"/>
    <property type="match status" value="1"/>
</dbReference>
<dbReference type="InterPro" id="IPR003410">
    <property type="entry name" value="HYR_dom"/>
</dbReference>
<keyword evidence="1" id="KW-0677">Repeat</keyword>
<feature type="domain" description="HYR" evidence="2">
    <location>
        <begin position="25"/>
        <end position="109"/>
    </location>
</feature>
<evidence type="ECO:0000259" key="2">
    <source>
        <dbReference type="PROSITE" id="PS50825"/>
    </source>
</evidence>
<evidence type="ECO:0000313" key="3">
    <source>
        <dbReference type="EMBL" id="MPM24351.1"/>
    </source>
</evidence>
<sequence>MHILELDIADATGNSSHISFNVTVTDLEAPSITSVHPDLTVAAGNNCETVLADYTSALTATDNCSVLFNITQTPAPGTLISGTVNSIELTASDGSGNSSQISFNIAVLDSTAPAITSSHPDLMVAAGNNCETTLADYTPTLVATDNCTNTLNVVQLPLPGTIISGPINMVEITVSDDAGNNSQISFNVAVIDSTAPEIICVSDQEIYLQQGLSGYTVNGTEFDPTSVTDNCTVTSISNSFNSAESLDGSTLPEGVTTITWSGTDADNNTSECSMTITVYPYVSIGESQEPVFTVSPNPATDYLYINGNNKIDRLDVTDLAGQLVLSHDNPSSTLDVSSLQPGIYLLRIFSNNQLSIKKIQKQ</sequence>
<organism evidence="3">
    <name type="scientific">bioreactor metagenome</name>
    <dbReference type="NCBI Taxonomy" id="1076179"/>
    <lineage>
        <taxon>unclassified sequences</taxon>
        <taxon>metagenomes</taxon>
        <taxon>ecological metagenomes</taxon>
    </lineage>
</organism>
<feature type="domain" description="HYR" evidence="2">
    <location>
        <begin position="191"/>
        <end position="280"/>
    </location>
</feature>
<dbReference type="AlphaFoldDB" id="A0A644Y8V1"/>
<dbReference type="EMBL" id="VSSQ01004243">
    <property type="protein sequence ID" value="MPM24351.1"/>
    <property type="molecule type" value="Genomic_DNA"/>
</dbReference>
<dbReference type="PROSITE" id="PS50825">
    <property type="entry name" value="HYR"/>
    <property type="match status" value="2"/>
</dbReference>
<dbReference type="Pfam" id="PF18962">
    <property type="entry name" value="Por_Secre_tail"/>
    <property type="match status" value="1"/>
</dbReference>
<dbReference type="InterPro" id="IPR013783">
    <property type="entry name" value="Ig-like_fold"/>
</dbReference>
<gene>
    <name evidence="3" type="ORF">SDC9_70833</name>
</gene>
<protein>
    <recommendedName>
        <fullName evidence="2">HYR domain-containing protein</fullName>
    </recommendedName>
</protein>
<proteinExistence type="predicted"/>
<accession>A0A644Y8V1</accession>
<dbReference type="InterPro" id="IPR026444">
    <property type="entry name" value="Secre_tail"/>
</dbReference>
<reference evidence="3" key="1">
    <citation type="submission" date="2019-08" db="EMBL/GenBank/DDBJ databases">
        <authorList>
            <person name="Kucharzyk K."/>
            <person name="Murdoch R.W."/>
            <person name="Higgins S."/>
            <person name="Loffler F."/>
        </authorList>
    </citation>
    <scope>NUCLEOTIDE SEQUENCE</scope>
</reference>
<dbReference type="PANTHER" id="PTHR24273:SF32">
    <property type="entry name" value="HYALIN"/>
    <property type="match status" value="1"/>
</dbReference>
<name>A0A644Y8V1_9ZZZZ</name>
<comment type="caution">
    <text evidence="3">The sequence shown here is derived from an EMBL/GenBank/DDBJ whole genome shotgun (WGS) entry which is preliminary data.</text>
</comment>
<dbReference type="Pfam" id="PF02494">
    <property type="entry name" value="HYR"/>
    <property type="match status" value="1"/>
</dbReference>
<dbReference type="NCBIfam" id="TIGR04183">
    <property type="entry name" value="Por_Secre_tail"/>
    <property type="match status" value="1"/>
</dbReference>
<evidence type="ECO:0000256" key="1">
    <source>
        <dbReference type="ARBA" id="ARBA00022737"/>
    </source>
</evidence>